<evidence type="ECO:0000256" key="1">
    <source>
        <dbReference type="SAM" id="MobiDB-lite"/>
    </source>
</evidence>
<protein>
    <recommendedName>
        <fullName evidence="2">BTB domain-containing protein</fullName>
    </recommendedName>
</protein>
<dbReference type="CDD" id="cd18186">
    <property type="entry name" value="BTB_POZ_ZBTB_KLHL-like"/>
    <property type="match status" value="1"/>
</dbReference>
<reference evidence="4" key="1">
    <citation type="submission" date="2017-03" db="EMBL/GenBank/DDBJ databases">
        <title>Genomes of endolithic fungi from Antarctica.</title>
        <authorList>
            <person name="Coleine C."/>
            <person name="Masonjones S."/>
            <person name="Stajich J.E."/>
        </authorList>
    </citation>
    <scope>NUCLEOTIDE SEQUENCE [LARGE SCALE GENOMIC DNA]</scope>
    <source>
        <strain evidence="4">CCFEE 5527</strain>
    </source>
</reference>
<dbReference type="InterPro" id="IPR011333">
    <property type="entry name" value="SKP1/BTB/POZ_sf"/>
</dbReference>
<feature type="region of interest" description="Disordered" evidence="1">
    <location>
        <begin position="203"/>
        <end position="253"/>
    </location>
</feature>
<dbReference type="PROSITE" id="PS50097">
    <property type="entry name" value="BTB"/>
    <property type="match status" value="1"/>
</dbReference>
<evidence type="ECO:0000313" key="3">
    <source>
        <dbReference type="EMBL" id="OQO06144.1"/>
    </source>
</evidence>
<feature type="compositionally biased region" description="Acidic residues" evidence="1">
    <location>
        <begin position="208"/>
        <end position="217"/>
    </location>
</feature>
<feature type="compositionally biased region" description="Polar residues" evidence="1">
    <location>
        <begin position="378"/>
        <end position="399"/>
    </location>
</feature>
<gene>
    <name evidence="3" type="ORF">B0A48_08732</name>
</gene>
<evidence type="ECO:0000313" key="4">
    <source>
        <dbReference type="Proteomes" id="UP000192596"/>
    </source>
</evidence>
<sequence length="461" mass="49805">MSLNIVHPYVTKKHSSSSSLRHTHVEHVDDLAPLSRGSRPGSEGSITPTVERPSIRHAERAHFASAVDQAVDLDPTPRADSAVILIEEPESGPGWNADDAAFEQIGTTTTLLIGSSRKRHDIPTQTLKAASPFFAQLLATHDKSEPVRFADVEEFTFKVWMQYLYTGAFGNLTGAGAEDFHPLTHYLGVYCLSKRWMMEELGNKVPESEPEPEEEIAQNDGTADSRPASKPTQRSPARLIPAGMDDLPPQPALRGLFHKKVSPLYDPVPFGADQIPATRRQRPQTHFLGGQQDGSPSAKSSKHGLTQKGSTSATPSRKPSRTDVTTTESKAATPAQKQSQIDPMKAESLSGTPTCKPSRTDLKPTDPVLAIFTRKKSQANLAKTESSSSTPTRNPSQVDLQRIDMLSAVPARKGRRKNSKGKEAVQWGGVDAALEETDGEECGGQVAVKGVARKLGCGGDN</sequence>
<proteinExistence type="predicted"/>
<dbReference type="OrthoDB" id="194443at2759"/>
<feature type="compositionally biased region" description="Polar residues" evidence="1">
    <location>
        <begin position="293"/>
        <end position="341"/>
    </location>
</feature>
<dbReference type="Proteomes" id="UP000192596">
    <property type="component" value="Unassembled WGS sequence"/>
</dbReference>
<feature type="domain" description="BTB" evidence="2">
    <location>
        <begin position="107"/>
        <end position="167"/>
    </location>
</feature>
<feature type="region of interest" description="Disordered" evidence="1">
    <location>
        <begin position="13"/>
        <end position="54"/>
    </location>
</feature>
<name>A0A1V8T4B8_9PEZI</name>
<dbReference type="Gene3D" id="3.30.710.10">
    <property type="entry name" value="Potassium Channel Kv1.1, Chain A"/>
    <property type="match status" value="1"/>
</dbReference>
<evidence type="ECO:0000259" key="2">
    <source>
        <dbReference type="PROSITE" id="PS50097"/>
    </source>
</evidence>
<organism evidence="3 4">
    <name type="scientific">Cryoendolithus antarcticus</name>
    <dbReference type="NCBI Taxonomy" id="1507870"/>
    <lineage>
        <taxon>Eukaryota</taxon>
        <taxon>Fungi</taxon>
        <taxon>Dikarya</taxon>
        <taxon>Ascomycota</taxon>
        <taxon>Pezizomycotina</taxon>
        <taxon>Dothideomycetes</taxon>
        <taxon>Dothideomycetidae</taxon>
        <taxon>Cladosporiales</taxon>
        <taxon>Cladosporiaceae</taxon>
        <taxon>Cryoendolithus</taxon>
    </lineage>
</organism>
<accession>A0A1V8T4B8</accession>
<dbReference type="EMBL" id="NAJO01000017">
    <property type="protein sequence ID" value="OQO06144.1"/>
    <property type="molecule type" value="Genomic_DNA"/>
</dbReference>
<dbReference type="InterPro" id="IPR000210">
    <property type="entry name" value="BTB/POZ_dom"/>
</dbReference>
<dbReference type="InParanoid" id="A0A1V8T4B8"/>
<comment type="caution">
    <text evidence="3">The sequence shown here is derived from an EMBL/GenBank/DDBJ whole genome shotgun (WGS) entry which is preliminary data.</text>
</comment>
<feature type="region of interest" description="Disordered" evidence="1">
    <location>
        <begin position="285"/>
        <end position="403"/>
    </location>
</feature>
<keyword evidence="4" id="KW-1185">Reference proteome</keyword>
<dbReference type="AlphaFoldDB" id="A0A1V8T4B8"/>